<gene>
    <name evidence="9" type="ORF">BU16DRAFT_452619</name>
</gene>
<organism evidence="9 10">
    <name type="scientific">Lophium mytilinum</name>
    <dbReference type="NCBI Taxonomy" id="390894"/>
    <lineage>
        <taxon>Eukaryota</taxon>
        <taxon>Fungi</taxon>
        <taxon>Dikarya</taxon>
        <taxon>Ascomycota</taxon>
        <taxon>Pezizomycotina</taxon>
        <taxon>Dothideomycetes</taxon>
        <taxon>Pleosporomycetidae</taxon>
        <taxon>Mytilinidiales</taxon>
        <taxon>Mytilinidiaceae</taxon>
        <taxon>Lophium</taxon>
    </lineage>
</organism>
<dbReference type="OrthoDB" id="29098at2759"/>
<dbReference type="EMBL" id="MU004183">
    <property type="protein sequence ID" value="KAF2500703.1"/>
    <property type="molecule type" value="Genomic_DNA"/>
</dbReference>
<accession>A0A6A6RAC2</accession>
<evidence type="ECO:0000259" key="7">
    <source>
        <dbReference type="Pfam" id="PF09468"/>
    </source>
</evidence>
<evidence type="ECO:0000256" key="6">
    <source>
        <dbReference type="SAM" id="MobiDB-lite"/>
    </source>
</evidence>
<feature type="domain" description="Ribonuclease H2 subunit B wHTH" evidence="7">
    <location>
        <begin position="133"/>
        <end position="330"/>
    </location>
</feature>
<dbReference type="Pfam" id="PF09468">
    <property type="entry name" value="RNase_H2-Ydr279"/>
    <property type="match status" value="1"/>
</dbReference>
<feature type="domain" description="Rnh202 triple barrel" evidence="8">
    <location>
        <begin position="39"/>
        <end position="130"/>
    </location>
</feature>
<feature type="compositionally biased region" description="Basic and acidic residues" evidence="6">
    <location>
        <begin position="382"/>
        <end position="413"/>
    </location>
</feature>
<evidence type="ECO:0000256" key="1">
    <source>
        <dbReference type="ARBA" id="ARBA00004123"/>
    </source>
</evidence>
<keyword evidence="3" id="KW-0539">Nucleus</keyword>
<dbReference type="Pfam" id="PF17745">
    <property type="entry name" value="Ydr279_N"/>
    <property type="match status" value="1"/>
</dbReference>
<dbReference type="Proteomes" id="UP000799750">
    <property type="component" value="Unassembled WGS sequence"/>
</dbReference>
<dbReference type="Gene3D" id="1.10.20.120">
    <property type="match status" value="1"/>
</dbReference>
<feature type="compositionally biased region" description="Polar residues" evidence="6">
    <location>
        <begin position="252"/>
        <end position="295"/>
    </location>
</feature>
<feature type="region of interest" description="Disordered" evidence="6">
    <location>
        <begin position="1"/>
        <end position="26"/>
    </location>
</feature>
<dbReference type="InterPro" id="IPR041195">
    <property type="entry name" value="Rnh202_N"/>
</dbReference>
<dbReference type="GO" id="GO:0032299">
    <property type="term" value="C:ribonuclease H2 complex"/>
    <property type="evidence" value="ECO:0007669"/>
    <property type="project" value="InterPro"/>
</dbReference>
<dbReference type="PANTHER" id="PTHR13383">
    <property type="entry name" value="RIBONUCLEASE H2 SUBUNIT B"/>
    <property type="match status" value="1"/>
</dbReference>
<evidence type="ECO:0000256" key="3">
    <source>
        <dbReference type="ARBA" id="ARBA00023242"/>
    </source>
</evidence>
<keyword evidence="10" id="KW-1185">Reference proteome</keyword>
<dbReference type="AlphaFoldDB" id="A0A6A6RAC2"/>
<dbReference type="CDD" id="cd09270">
    <property type="entry name" value="RNase_H2-B"/>
    <property type="match status" value="1"/>
</dbReference>
<evidence type="ECO:0000313" key="9">
    <source>
        <dbReference type="EMBL" id="KAF2500703.1"/>
    </source>
</evidence>
<sequence>MARTRSKPAAKVSKEIITPETTAPATLPPSAANPLRLFVLPKDTSRDARIVTLSHPATATPTRYYFCPEKGFYEFTKIAAPRSSPRSWLLAPPRSHKADGPSKSAVEDTASVDKGYITKSADLFIATPLDILFLLLPALAPKSTAKEHQKQLFLSLDDHLDTLTANSPHLKHLLRTPKLKARIAKRMQSVSDIVDAGDEKMYRLSSPKLVAALLQRAERMAANGLPASMEEKFVCSALDVPVLDLPREDSGVNVSESSEATDSQSQTTAVATPTEDSQTTVKSETTDATSTTSVSPPVIAAPEGIPHLLRLRTALSLLLSLIPPTLHASINAALVAPIVDFTPLNAHLAHLASLRQKSAALRSVSDNISRKRTLDEDADEQAEIRAEKRRKKEEDEKKKKAESRSLKQLKKVDTSGMKKLSSFFAAKPAVKK</sequence>
<comment type="subcellular location">
    <subcellularLocation>
        <location evidence="1">Nucleus</location>
    </subcellularLocation>
</comment>
<reference evidence="9" key="1">
    <citation type="journal article" date="2020" name="Stud. Mycol.">
        <title>101 Dothideomycetes genomes: a test case for predicting lifestyles and emergence of pathogens.</title>
        <authorList>
            <person name="Haridas S."/>
            <person name="Albert R."/>
            <person name="Binder M."/>
            <person name="Bloem J."/>
            <person name="Labutti K."/>
            <person name="Salamov A."/>
            <person name="Andreopoulos B."/>
            <person name="Baker S."/>
            <person name="Barry K."/>
            <person name="Bills G."/>
            <person name="Bluhm B."/>
            <person name="Cannon C."/>
            <person name="Castanera R."/>
            <person name="Culley D."/>
            <person name="Daum C."/>
            <person name="Ezra D."/>
            <person name="Gonzalez J."/>
            <person name="Henrissat B."/>
            <person name="Kuo A."/>
            <person name="Liang C."/>
            <person name="Lipzen A."/>
            <person name="Lutzoni F."/>
            <person name="Magnuson J."/>
            <person name="Mondo S."/>
            <person name="Nolan M."/>
            <person name="Ohm R."/>
            <person name="Pangilinan J."/>
            <person name="Park H.-J."/>
            <person name="Ramirez L."/>
            <person name="Alfaro M."/>
            <person name="Sun H."/>
            <person name="Tritt A."/>
            <person name="Yoshinaga Y."/>
            <person name="Zwiers L.-H."/>
            <person name="Turgeon B."/>
            <person name="Goodwin S."/>
            <person name="Spatafora J."/>
            <person name="Crous P."/>
            <person name="Grigoriev I."/>
        </authorList>
    </citation>
    <scope>NUCLEOTIDE SEQUENCE</scope>
    <source>
        <strain evidence="9">CBS 269.34</strain>
    </source>
</reference>
<evidence type="ECO:0000256" key="4">
    <source>
        <dbReference type="ARBA" id="ARBA00024778"/>
    </source>
</evidence>
<evidence type="ECO:0000256" key="5">
    <source>
        <dbReference type="ARBA" id="ARBA00033464"/>
    </source>
</evidence>
<evidence type="ECO:0000256" key="2">
    <source>
        <dbReference type="ARBA" id="ARBA00019062"/>
    </source>
</evidence>
<protein>
    <recommendedName>
        <fullName evidence="2">Ribonuclease H2 subunit B</fullName>
    </recommendedName>
    <alternativeName>
        <fullName evidence="5">Ribonuclease HI subunit B</fullName>
    </alternativeName>
</protein>
<dbReference type="InterPro" id="IPR019024">
    <property type="entry name" value="RNase_H2_suB_wHTH"/>
</dbReference>
<proteinExistence type="predicted"/>
<feature type="region of interest" description="Disordered" evidence="6">
    <location>
        <begin position="248"/>
        <end position="299"/>
    </location>
</feature>
<feature type="region of interest" description="Disordered" evidence="6">
    <location>
        <begin position="375"/>
        <end position="413"/>
    </location>
</feature>
<dbReference type="GO" id="GO:0006401">
    <property type="term" value="P:RNA catabolic process"/>
    <property type="evidence" value="ECO:0007669"/>
    <property type="project" value="TreeGrafter"/>
</dbReference>
<name>A0A6A6RAC2_9PEZI</name>
<evidence type="ECO:0000313" key="10">
    <source>
        <dbReference type="Proteomes" id="UP000799750"/>
    </source>
</evidence>
<dbReference type="InterPro" id="IPR040456">
    <property type="entry name" value="RNase_H2_suB"/>
</dbReference>
<dbReference type="GO" id="GO:0005654">
    <property type="term" value="C:nucleoplasm"/>
    <property type="evidence" value="ECO:0007669"/>
    <property type="project" value="TreeGrafter"/>
</dbReference>
<dbReference type="PANTHER" id="PTHR13383:SF11">
    <property type="entry name" value="RIBONUCLEASE H2 SUBUNIT B"/>
    <property type="match status" value="1"/>
</dbReference>
<comment type="function">
    <text evidence="4">Non catalytic subunit of RNase H2, an endonuclease that specifically degrades the RNA of RNA:DNA hybrids. Participates in DNA replication, possibly by mediating the removal of lagging-strand Okazaki fragment RNA primers during DNA replication. Mediates the excision of single ribonucleotides from DNA:RNA duplexes.</text>
</comment>
<evidence type="ECO:0000259" key="8">
    <source>
        <dbReference type="Pfam" id="PF17745"/>
    </source>
</evidence>